<dbReference type="SUPFAM" id="SSF81383">
    <property type="entry name" value="F-box domain"/>
    <property type="match status" value="1"/>
</dbReference>
<evidence type="ECO:0000313" key="3">
    <source>
        <dbReference type="EMBL" id="EPT00563.1"/>
    </source>
</evidence>
<dbReference type="InParanoid" id="S8E7A6"/>
<evidence type="ECO:0000259" key="2">
    <source>
        <dbReference type="PROSITE" id="PS50181"/>
    </source>
</evidence>
<protein>
    <recommendedName>
        <fullName evidence="2">F-box domain-containing protein</fullName>
    </recommendedName>
</protein>
<dbReference type="InterPro" id="IPR036047">
    <property type="entry name" value="F-box-like_dom_sf"/>
</dbReference>
<evidence type="ECO:0000256" key="1">
    <source>
        <dbReference type="SAM" id="MobiDB-lite"/>
    </source>
</evidence>
<proteinExistence type="predicted"/>
<keyword evidence="4" id="KW-1185">Reference proteome</keyword>
<feature type="region of interest" description="Disordered" evidence="1">
    <location>
        <begin position="607"/>
        <end position="659"/>
    </location>
</feature>
<feature type="region of interest" description="Disordered" evidence="1">
    <location>
        <begin position="15"/>
        <end position="53"/>
    </location>
</feature>
<sequence length="722" mass="79973">MALVEQATQEALLASGAEVSPGNAPSGISSTKPPQKKARIGPVGKKASSNGDRPSCRLEQIPLEILAEILSYVPYPTVILALARCSKYFCHILVNNPSTTFIWRSARNRCVLPCGSKLPEPTANFTEASYAAFVFDYGHCEICGDHIPRMYTSYSLRARICYKQRCRDTWNQDKLIAMDTREHPRYKGITSWIPLMETTHPIDTTARVRKQDWRAAVDEYNRTVLEHSTIEELVAKKDPLAKKLAAVYDLSKSLICFRDKWETLCATTQRSNETTAARIASREGWTLHELMGTRTYGLLHRSKTAILEKVTHEDYQMVRDQVDKEMVEHRTRVSRREAEAAYKMRREDVAAHYTRLKSAPNPVEVLPSLPEFRKLSVMKVLQGRGGAKDAGVGEELKDSKLVHALLANNLSQWREEARSALAGVLGFPGWRTASKKKVHPVDRLTARFICKKCSSKGKGGEALTFAEACGHRCACLNKKQRARETWSASLFEPDVKAIDAVTMILAAIGTTAEDLKARLLVDDMQSRLLCTACPAAIAMTFEMAVRHSKRHERPAFELASEDDARLHLYGACPVKSGLAARLIGGRPEERSKKQYACRHCQQAVREAASAKERATTPIRSASVGAADQEAVSNAAVDPVSNDSNAPQEEHRSPAASPQLCDDAVGVTSAEAPDTSNKRADRKAARMAKGQAFSFDGLRSHLKEKHRILHIGDEDIAFSPTLA</sequence>
<dbReference type="HOGENOM" id="CLU_011993_0_0_1"/>
<dbReference type="eggNOG" id="ENOG502SHRZ">
    <property type="taxonomic scope" value="Eukaryota"/>
</dbReference>
<evidence type="ECO:0000313" key="4">
    <source>
        <dbReference type="Proteomes" id="UP000015241"/>
    </source>
</evidence>
<dbReference type="AlphaFoldDB" id="S8E7A6"/>
<dbReference type="PROSITE" id="PS50181">
    <property type="entry name" value="FBOX"/>
    <property type="match status" value="1"/>
</dbReference>
<reference evidence="3 4" key="1">
    <citation type="journal article" date="2012" name="Science">
        <title>The Paleozoic origin of enzymatic lignin decomposition reconstructed from 31 fungal genomes.</title>
        <authorList>
            <person name="Floudas D."/>
            <person name="Binder M."/>
            <person name="Riley R."/>
            <person name="Barry K."/>
            <person name="Blanchette R.A."/>
            <person name="Henrissat B."/>
            <person name="Martinez A.T."/>
            <person name="Otillar R."/>
            <person name="Spatafora J.W."/>
            <person name="Yadav J.S."/>
            <person name="Aerts A."/>
            <person name="Benoit I."/>
            <person name="Boyd A."/>
            <person name="Carlson A."/>
            <person name="Copeland A."/>
            <person name="Coutinho P.M."/>
            <person name="de Vries R.P."/>
            <person name="Ferreira P."/>
            <person name="Findley K."/>
            <person name="Foster B."/>
            <person name="Gaskell J."/>
            <person name="Glotzer D."/>
            <person name="Gorecki P."/>
            <person name="Heitman J."/>
            <person name="Hesse C."/>
            <person name="Hori C."/>
            <person name="Igarashi K."/>
            <person name="Jurgens J.A."/>
            <person name="Kallen N."/>
            <person name="Kersten P."/>
            <person name="Kohler A."/>
            <person name="Kuees U."/>
            <person name="Kumar T.K.A."/>
            <person name="Kuo A."/>
            <person name="LaButti K."/>
            <person name="Larrondo L.F."/>
            <person name="Lindquist E."/>
            <person name="Ling A."/>
            <person name="Lombard V."/>
            <person name="Lucas S."/>
            <person name="Lundell T."/>
            <person name="Martin R."/>
            <person name="McLaughlin D.J."/>
            <person name="Morgenstern I."/>
            <person name="Morin E."/>
            <person name="Murat C."/>
            <person name="Nagy L.G."/>
            <person name="Nolan M."/>
            <person name="Ohm R.A."/>
            <person name="Patyshakuliyeva A."/>
            <person name="Rokas A."/>
            <person name="Ruiz-Duenas F.J."/>
            <person name="Sabat G."/>
            <person name="Salamov A."/>
            <person name="Samejima M."/>
            <person name="Schmutz J."/>
            <person name="Slot J.C."/>
            <person name="St John F."/>
            <person name="Stenlid J."/>
            <person name="Sun H."/>
            <person name="Sun S."/>
            <person name="Syed K."/>
            <person name="Tsang A."/>
            <person name="Wiebenga A."/>
            <person name="Young D."/>
            <person name="Pisabarro A."/>
            <person name="Eastwood D.C."/>
            <person name="Martin F."/>
            <person name="Cullen D."/>
            <person name="Grigoriev I.V."/>
            <person name="Hibbett D.S."/>
        </authorList>
    </citation>
    <scope>NUCLEOTIDE SEQUENCE</scope>
    <source>
        <strain evidence="4">FP-58527</strain>
    </source>
</reference>
<name>S8E7A6_FOMSC</name>
<accession>S8E7A6</accession>
<dbReference type="EMBL" id="KE504148">
    <property type="protein sequence ID" value="EPT00563.1"/>
    <property type="molecule type" value="Genomic_DNA"/>
</dbReference>
<dbReference type="InterPro" id="IPR001810">
    <property type="entry name" value="F-box_dom"/>
</dbReference>
<dbReference type="CDD" id="cd09917">
    <property type="entry name" value="F-box_SF"/>
    <property type="match status" value="1"/>
</dbReference>
<dbReference type="Proteomes" id="UP000015241">
    <property type="component" value="Unassembled WGS sequence"/>
</dbReference>
<organism evidence="3 4">
    <name type="scientific">Fomitopsis schrenkii</name>
    <name type="common">Brown rot fungus</name>
    <dbReference type="NCBI Taxonomy" id="2126942"/>
    <lineage>
        <taxon>Eukaryota</taxon>
        <taxon>Fungi</taxon>
        <taxon>Dikarya</taxon>
        <taxon>Basidiomycota</taxon>
        <taxon>Agaricomycotina</taxon>
        <taxon>Agaricomycetes</taxon>
        <taxon>Polyporales</taxon>
        <taxon>Fomitopsis</taxon>
    </lineage>
</organism>
<feature type="domain" description="F-box" evidence="2">
    <location>
        <begin position="55"/>
        <end position="106"/>
    </location>
</feature>
<gene>
    <name evidence="3" type="ORF">FOMPIDRAFT_1162909</name>
</gene>
<dbReference type="OrthoDB" id="3220023at2759"/>
<dbReference type="Pfam" id="PF00646">
    <property type="entry name" value="F-box"/>
    <property type="match status" value="1"/>
</dbReference>